<dbReference type="Proteomes" id="UP000824469">
    <property type="component" value="Unassembled WGS sequence"/>
</dbReference>
<feature type="non-terminal residue" evidence="3">
    <location>
        <position position="1"/>
    </location>
</feature>
<evidence type="ECO:0000313" key="4">
    <source>
        <dbReference type="Proteomes" id="UP000824469"/>
    </source>
</evidence>
<comment type="caution">
    <text evidence="3">The sequence shown here is derived from an EMBL/GenBank/DDBJ whole genome shotgun (WGS) entry which is preliminary data.</text>
</comment>
<dbReference type="PANTHER" id="PTHR11200:SF291">
    <property type="entry name" value="INOSITOL 5-PHOSPHATASE"/>
    <property type="match status" value="1"/>
</dbReference>
<comment type="similarity">
    <text evidence="1">Belongs to the inositol polyphosphate 5-phosphatase family.</text>
</comment>
<dbReference type="EMBL" id="JAHRHJ020000005">
    <property type="protein sequence ID" value="KAH9315452.1"/>
    <property type="molecule type" value="Genomic_DNA"/>
</dbReference>
<name>A0AA38G3J4_TAXCH</name>
<dbReference type="GO" id="GO:0004439">
    <property type="term" value="F:phosphatidylinositol-4,5-bisphosphate 5-phosphatase activity"/>
    <property type="evidence" value="ECO:0007669"/>
    <property type="project" value="TreeGrafter"/>
</dbReference>
<dbReference type="GO" id="GO:0046856">
    <property type="term" value="P:phosphatidylinositol dephosphorylation"/>
    <property type="evidence" value="ECO:0007669"/>
    <property type="project" value="InterPro"/>
</dbReference>
<accession>A0AA38G3J4</accession>
<evidence type="ECO:0000313" key="3">
    <source>
        <dbReference type="EMBL" id="KAH9315452.1"/>
    </source>
</evidence>
<feature type="domain" description="C2" evidence="2">
    <location>
        <begin position="479"/>
        <end position="608"/>
    </location>
</feature>
<dbReference type="AlphaFoldDB" id="A0AA38G3J4"/>
<dbReference type="InterPro" id="IPR036691">
    <property type="entry name" value="Endo/exonu/phosph_ase_sf"/>
</dbReference>
<dbReference type="Gene3D" id="2.60.40.150">
    <property type="entry name" value="C2 domain"/>
    <property type="match status" value="2"/>
</dbReference>
<dbReference type="SMART" id="SM00239">
    <property type="entry name" value="C2"/>
    <property type="match status" value="2"/>
</dbReference>
<keyword evidence="4" id="KW-1185">Reference proteome</keyword>
<dbReference type="CDD" id="cd00030">
    <property type="entry name" value="C2"/>
    <property type="match status" value="2"/>
</dbReference>
<evidence type="ECO:0000256" key="1">
    <source>
        <dbReference type="ARBA" id="ARBA00010768"/>
    </source>
</evidence>
<proteinExistence type="inferred from homology"/>
<dbReference type="InterPro" id="IPR000008">
    <property type="entry name" value="C2_dom"/>
</dbReference>
<sequence length="636" mass="71840">MNGPYKLHSSGGSAGRTFDLRAIAAGSNGELVTSTNRACRVTVKIYEAKDLKRGPLAHDARDPFFKLRLEDITHKSREIRDLVGQNGVLTVNQNFTFDVKDPKSAQLLVQVYGKGLFGFDELIGTCQYMPVKLLMDDNDGFSEGEGKWYDLYTKDGKKKLPGKVMMNIVAGIAEPEQKICIFVGTWNVGNARPPEDLSAWIPATGAYQIVAIGTQECDYTPRPPFTDCGKDWLETLREHVGRQYRVIRYTSRGQMRLIIFVRDDAEKAISDVDSGSEATGVGNVMANKGGVCIAFKFWDTGLCFVNCHFAAHDGQCEIRNSNYRDIAGKLQVGLQNMDILNQFHHVFWIGDLNYRLEFGKDEEKPMTPQKRFWSKKVKQILDGEYKELLQYDELQREKASSRVLHGFKEGVIQFPPTYKMQRESIQMYDQMRMPAWCDRILWQTLQGCHADLLSYTYSPHIKTSDHKPVSATFGLTAYALPLPNSGVLNDSDDKRWHVRFTSLRAKNLRASDINGFSDPYILFIGPNLVQTQSFKSKVKYQTLNPVWNPLKELPTLVLNIFPVQRLEKEYLMVQVHDHDSQSANDILGYAAIPLASAVTAFNKGPLESSTFRVELSHCGLPAGTLEGGMKLTWERN</sequence>
<dbReference type="InterPro" id="IPR046985">
    <property type="entry name" value="IP5"/>
</dbReference>
<feature type="domain" description="C2" evidence="2">
    <location>
        <begin position="27"/>
        <end position="149"/>
    </location>
</feature>
<dbReference type="Pfam" id="PF22669">
    <property type="entry name" value="Exo_endo_phos2"/>
    <property type="match status" value="1"/>
</dbReference>
<gene>
    <name evidence="3" type="ORF">KI387_024079</name>
</gene>
<dbReference type="InterPro" id="IPR000300">
    <property type="entry name" value="IPPc"/>
</dbReference>
<dbReference type="OMA" id="QNFTFDV"/>
<dbReference type="SMART" id="SM00128">
    <property type="entry name" value="IPPc"/>
    <property type="match status" value="1"/>
</dbReference>
<organism evidence="3 4">
    <name type="scientific">Taxus chinensis</name>
    <name type="common">Chinese yew</name>
    <name type="synonym">Taxus wallichiana var. chinensis</name>
    <dbReference type="NCBI Taxonomy" id="29808"/>
    <lineage>
        <taxon>Eukaryota</taxon>
        <taxon>Viridiplantae</taxon>
        <taxon>Streptophyta</taxon>
        <taxon>Embryophyta</taxon>
        <taxon>Tracheophyta</taxon>
        <taxon>Spermatophyta</taxon>
        <taxon>Pinopsida</taxon>
        <taxon>Pinidae</taxon>
        <taxon>Conifers II</taxon>
        <taxon>Cupressales</taxon>
        <taxon>Taxaceae</taxon>
        <taxon>Taxus</taxon>
    </lineage>
</organism>
<dbReference type="Pfam" id="PF00168">
    <property type="entry name" value="C2"/>
    <property type="match status" value="2"/>
</dbReference>
<dbReference type="SUPFAM" id="SSF56219">
    <property type="entry name" value="DNase I-like"/>
    <property type="match status" value="1"/>
</dbReference>
<reference evidence="3 4" key="1">
    <citation type="journal article" date="2021" name="Nat. Plants">
        <title>The Taxus genome provides insights into paclitaxel biosynthesis.</title>
        <authorList>
            <person name="Xiong X."/>
            <person name="Gou J."/>
            <person name="Liao Q."/>
            <person name="Li Y."/>
            <person name="Zhou Q."/>
            <person name="Bi G."/>
            <person name="Li C."/>
            <person name="Du R."/>
            <person name="Wang X."/>
            <person name="Sun T."/>
            <person name="Guo L."/>
            <person name="Liang H."/>
            <person name="Lu P."/>
            <person name="Wu Y."/>
            <person name="Zhang Z."/>
            <person name="Ro D.K."/>
            <person name="Shang Y."/>
            <person name="Huang S."/>
            <person name="Yan J."/>
        </authorList>
    </citation>
    <scope>NUCLEOTIDE SEQUENCE [LARGE SCALE GENOMIC DNA]</scope>
    <source>
        <strain evidence="3">Ta-2019</strain>
    </source>
</reference>
<dbReference type="InterPro" id="IPR035892">
    <property type="entry name" value="C2_domain_sf"/>
</dbReference>
<protein>
    <recommendedName>
        <fullName evidence="2">C2 domain-containing protein</fullName>
    </recommendedName>
</protein>
<dbReference type="PANTHER" id="PTHR11200">
    <property type="entry name" value="INOSITOL 5-PHOSPHATASE"/>
    <property type="match status" value="1"/>
</dbReference>
<dbReference type="Gene3D" id="3.60.10.10">
    <property type="entry name" value="Endonuclease/exonuclease/phosphatase"/>
    <property type="match status" value="1"/>
</dbReference>
<evidence type="ECO:0000259" key="2">
    <source>
        <dbReference type="PROSITE" id="PS50004"/>
    </source>
</evidence>
<dbReference type="PROSITE" id="PS50004">
    <property type="entry name" value="C2"/>
    <property type="match status" value="2"/>
</dbReference>
<dbReference type="SUPFAM" id="SSF49562">
    <property type="entry name" value="C2 domain (Calcium/lipid-binding domain, CaLB)"/>
    <property type="match status" value="2"/>
</dbReference>